<sequence length="73" mass="8173">MSYSVFRVMDTSKVMIFMRQVIAASQSIHSNPGILSDAPDCPGLINLMTLSLLELKRTKPTQQTTSFSCYSRQ</sequence>
<gene>
    <name evidence="1" type="ORF">SCLCIDRAFT_1224388</name>
</gene>
<dbReference type="HOGENOM" id="CLU_2706297_0_0_1"/>
<evidence type="ECO:0000313" key="1">
    <source>
        <dbReference type="EMBL" id="KIM51587.1"/>
    </source>
</evidence>
<protein>
    <submittedName>
        <fullName evidence="1">Uncharacterized protein</fullName>
    </submittedName>
</protein>
<dbReference type="Proteomes" id="UP000053989">
    <property type="component" value="Unassembled WGS sequence"/>
</dbReference>
<dbReference type="InParanoid" id="A0A0C2ZFF5"/>
<dbReference type="EMBL" id="KN822250">
    <property type="protein sequence ID" value="KIM51587.1"/>
    <property type="molecule type" value="Genomic_DNA"/>
</dbReference>
<organism evidence="1 2">
    <name type="scientific">Scleroderma citrinum Foug A</name>
    <dbReference type="NCBI Taxonomy" id="1036808"/>
    <lineage>
        <taxon>Eukaryota</taxon>
        <taxon>Fungi</taxon>
        <taxon>Dikarya</taxon>
        <taxon>Basidiomycota</taxon>
        <taxon>Agaricomycotina</taxon>
        <taxon>Agaricomycetes</taxon>
        <taxon>Agaricomycetidae</taxon>
        <taxon>Boletales</taxon>
        <taxon>Sclerodermatineae</taxon>
        <taxon>Sclerodermataceae</taxon>
        <taxon>Scleroderma</taxon>
    </lineage>
</organism>
<proteinExistence type="predicted"/>
<accession>A0A0C2ZFF5</accession>
<reference evidence="2" key="2">
    <citation type="submission" date="2015-01" db="EMBL/GenBank/DDBJ databases">
        <title>Evolutionary Origins and Diversification of the Mycorrhizal Mutualists.</title>
        <authorList>
            <consortium name="DOE Joint Genome Institute"/>
            <consortium name="Mycorrhizal Genomics Consortium"/>
            <person name="Kohler A."/>
            <person name="Kuo A."/>
            <person name="Nagy L.G."/>
            <person name="Floudas D."/>
            <person name="Copeland A."/>
            <person name="Barry K.W."/>
            <person name="Cichocki N."/>
            <person name="Veneault-Fourrey C."/>
            <person name="LaButti K."/>
            <person name="Lindquist E.A."/>
            <person name="Lipzen A."/>
            <person name="Lundell T."/>
            <person name="Morin E."/>
            <person name="Murat C."/>
            <person name="Riley R."/>
            <person name="Ohm R."/>
            <person name="Sun H."/>
            <person name="Tunlid A."/>
            <person name="Henrissat B."/>
            <person name="Grigoriev I.V."/>
            <person name="Hibbett D.S."/>
            <person name="Martin F."/>
        </authorList>
    </citation>
    <scope>NUCLEOTIDE SEQUENCE [LARGE SCALE GENOMIC DNA]</scope>
    <source>
        <strain evidence="2">Foug A</strain>
    </source>
</reference>
<reference evidence="1 2" key="1">
    <citation type="submission" date="2014-04" db="EMBL/GenBank/DDBJ databases">
        <authorList>
            <consortium name="DOE Joint Genome Institute"/>
            <person name="Kuo A."/>
            <person name="Kohler A."/>
            <person name="Nagy L.G."/>
            <person name="Floudas D."/>
            <person name="Copeland A."/>
            <person name="Barry K.W."/>
            <person name="Cichocki N."/>
            <person name="Veneault-Fourrey C."/>
            <person name="LaButti K."/>
            <person name="Lindquist E.A."/>
            <person name="Lipzen A."/>
            <person name="Lundell T."/>
            <person name="Morin E."/>
            <person name="Murat C."/>
            <person name="Sun H."/>
            <person name="Tunlid A."/>
            <person name="Henrissat B."/>
            <person name="Grigoriev I.V."/>
            <person name="Hibbett D.S."/>
            <person name="Martin F."/>
            <person name="Nordberg H.P."/>
            <person name="Cantor M.N."/>
            <person name="Hua S.X."/>
        </authorList>
    </citation>
    <scope>NUCLEOTIDE SEQUENCE [LARGE SCALE GENOMIC DNA]</scope>
    <source>
        <strain evidence="1 2">Foug A</strain>
    </source>
</reference>
<name>A0A0C2ZFF5_9AGAM</name>
<dbReference type="AlphaFoldDB" id="A0A0C2ZFF5"/>
<keyword evidence="2" id="KW-1185">Reference proteome</keyword>
<evidence type="ECO:0000313" key="2">
    <source>
        <dbReference type="Proteomes" id="UP000053989"/>
    </source>
</evidence>